<sequence length="105" mass="11822">RSYEVEVEGRSFRRNRRQLRFTLEPPPDPSSNIEEVNPTQAQNGSSSHVAPDQDPDPPVPENRESNTPSPTRSVPEGTETDSGTPPRRSCRARHPPAWLDDYDLC</sequence>
<dbReference type="EMBL" id="MU825433">
    <property type="protein sequence ID" value="KAJ7389440.1"/>
    <property type="molecule type" value="Genomic_DNA"/>
</dbReference>
<accession>A0A9W9ZXR9</accession>
<feature type="compositionally biased region" description="Polar residues" evidence="1">
    <location>
        <begin position="30"/>
        <end position="48"/>
    </location>
</feature>
<protein>
    <submittedName>
        <fullName evidence="2">Uncharacterized protein</fullName>
    </submittedName>
</protein>
<evidence type="ECO:0000256" key="1">
    <source>
        <dbReference type="SAM" id="MobiDB-lite"/>
    </source>
</evidence>
<gene>
    <name evidence="2" type="ORF">OS493_031684</name>
</gene>
<evidence type="ECO:0000313" key="3">
    <source>
        <dbReference type="Proteomes" id="UP001163046"/>
    </source>
</evidence>
<organism evidence="2 3">
    <name type="scientific">Desmophyllum pertusum</name>
    <dbReference type="NCBI Taxonomy" id="174260"/>
    <lineage>
        <taxon>Eukaryota</taxon>
        <taxon>Metazoa</taxon>
        <taxon>Cnidaria</taxon>
        <taxon>Anthozoa</taxon>
        <taxon>Hexacorallia</taxon>
        <taxon>Scleractinia</taxon>
        <taxon>Caryophylliina</taxon>
        <taxon>Caryophylliidae</taxon>
        <taxon>Desmophyllum</taxon>
    </lineage>
</organism>
<comment type="caution">
    <text evidence="2">The sequence shown here is derived from an EMBL/GenBank/DDBJ whole genome shotgun (WGS) entry which is preliminary data.</text>
</comment>
<feature type="non-terminal residue" evidence="2">
    <location>
        <position position="1"/>
    </location>
</feature>
<name>A0A9W9ZXR9_9CNID</name>
<reference evidence="2" key="1">
    <citation type="submission" date="2023-01" db="EMBL/GenBank/DDBJ databases">
        <title>Genome assembly of the deep-sea coral Lophelia pertusa.</title>
        <authorList>
            <person name="Herrera S."/>
            <person name="Cordes E."/>
        </authorList>
    </citation>
    <scope>NUCLEOTIDE SEQUENCE</scope>
    <source>
        <strain evidence="2">USNM1676648</strain>
        <tissue evidence="2">Polyp</tissue>
    </source>
</reference>
<proteinExistence type="predicted"/>
<feature type="region of interest" description="Disordered" evidence="1">
    <location>
        <begin position="1"/>
        <end position="105"/>
    </location>
</feature>
<dbReference type="AlphaFoldDB" id="A0A9W9ZXR9"/>
<dbReference type="Proteomes" id="UP001163046">
    <property type="component" value="Unassembled WGS sequence"/>
</dbReference>
<keyword evidence="3" id="KW-1185">Reference proteome</keyword>
<feature type="compositionally biased region" description="Basic and acidic residues" evidence="1">
    <location>
        <begin position="1"/>
        <end position="11"/>
    </location>
</feature>
<evidence type="ECO:0000313" key="2">
    <source>
        <dbReference type="EMBL" id="KAJ7389440.1"/>
    </source>
</evidence>